<organism evidence="2 3">
    <name type="scientific">Streptomyces ipomoeae</name>
    <dbReference type="NCBI Taxonomy" id="103232"/>
    <lineage>
        <taxon>Bacteria</taxon>
        <taxon>Bacillati</taxon>
        <taxon>Actinomycetota</taxon>
        <taxon>Actinomycetes</taxon>
        <taxon>Kitasatosporales</taxon>
        <taxon>Streptomycetaceae</taxon>
        <taxon>Streptomyces</taxon>
    </lineage>
</organism>
<evidence type="ECO:0000256" key="1">
    <source>
        <dbReference type="SAM" id="MobiDB-lite"/>
    </source>
</evidence>
<reference evidence="2 3" key="1">
    <citation type="submission" date="2019-03" db="EMBL/GenBank/DDBJ databases">
        <title>Comparative genomic analyses of the sweetpotato soil rot pathogen, Streptomyces ipomoeae.</title>
        <authorList>
            <person name="Ruschel Soares N."/>
            <person name="Badger J.H."/>
            <person name="Huguet-Tapia J.C."/>
            <person name="Clark C.A."/>
            <person name="Pettis G.S."/>
        </authorList>
    </citation>
    <scope>NUCLEOTIDE SEQUENCE [LARGE SCALE GENOMIC DNA]</scope>
    <source>
        <strain evidence="2 3">88-35</strain>
    </source>
</reference>
<proteinExistence type="predicted"/>
<dbReference type="EMBL" id="SPAZ01000332">
    <property type="protein sequence ID" value="TQE17977.1"/>
    <property type="molecule type" value="Genomic_DNA"/>
</dbReference>
<accession>A0AAE8VUA4</accession>
<dbReference type="Proteomes" id="UP000318720">
    <property type="component" value="Unassembled WGS sequence"/>
</dbReference>
<feature type="compositionally biased region" description="Polar residues" evidence="1">
    <location>
        <begin position="53"/>
        <end position="79"/>
    </location>
</feature>
<evidence type="ECO:0000313" key="2">
    <source>
        <dbReference type="EMBL" id="TQE17977.1"/>
    </source>
</evidence>
<gene>
    <name evidence="2" type="ORF">Sipo8835_40795</name>
</gene>
<comment type="caution">
    <text evidence="2">The sequence shown here is derived from an EMBL/GenBank/DDBJ whole genome shotgun (WGS) entry which is preliminary data.</text>
</comment>
<name>A0AAE8VUA4_9ACTN</name>
<evidence type="ECO:0000313" key="3">
    <source>
        <dbReference type="Proteomes" id="UP000318720"/>
    </source>
</evidence>
<feature type="compositionally biased region" description="Basic and acidic residues" evidence="1">
    <location>
        <begin position="14"/>
        <end position="34"/>
    </location>
</feature>
<sequence length="109" mass="11859">MRRPGKVVRQTTSAREEAIRDNDVPGDDARENHVRGRKNVQDPPGRLLLPSGAWQNRQLSQTYTTQVETSPIEPSSGTPWASGWPSDCPGSPSGRPRPAVGSACCRPAR</sequence>
<feature type="region of interest" description="Disordered" evidence="1">
    <location>
        <begin position="1"/>
        <end position="109"/>
    </location>
</feature>
<dbReference type="AlphaFoldDB" id="A0AAE8VUA4"/>
<protein>
    <submittedName>
        <fullName evidence="2">Uncharacterized protein</fullName>
    </submittedName>
</protein>